<evidence type="ECO:0000313" key="4">
    <source>
        <dbReference type="EMBL" id="MVT69676.1"/>
    </source>
</evidence>
<evidence type="ECO:0000259" key="2">
    <source>
        <dbReference type="Pfam" id="PF02563"/>
    </source>
</evidence>
<dbReference type="PANTHER" id="PTHR33619">
    <property type="entry name" value="POLYSACCHARIDE EXPORT PROTEIN GFCE-RELATED"/>
    <property type="match status" value="1"/>
</dbReference>
<feature type="domain" description="Polysaccharide export protein N-terminal" evidence="2">
    <location>
        <begin position="37"/>
        <end position="106"/>
    </location>
</feature>
<evidence type="ECO:0000256" key="1">
    <source>
        <dbReference type="ARBA" id="ARBA00022729"/>
    </source>
</evidence>
<dbReference type="AlphaFoldDB" id="A0A844SUK6"/>
<dbReference type="Proteomes" id="UP000436468">
    <property type="component" value="Unassembled WGS sequence"/>
</dbReference>
<evidence type="ECO:0000259" key="3">
    <source>
        <dbReference type="Pfam" id="PF25994"/>
    </source>
</evidence>
<dbReference type="RefSeq" id="WP_038377630.1">
    <property type="nucleotide sequence ID" value="NZ_CP121667.1"/>
</dbReference>
<dbReference type="GO" id="GO:0015159">
    <property type="term" value="F:polysaccharide transmembrane transporter activity"/>
    <property type="evidence" value="ECO:0007669"/>
    <property type="project" value="InterPro"/>
</dbReference>
<evidence type="ECO:0000313" key="5">
    <source>
        <dbReference type="Proteomes" id="UP000436468"/>
    </source>
</evidence>
<keyword evidence="5" id="KW-1185">Reference proteome</keyword>
<sequence>MPNAKLRNFFHLDNRRGQPGRCVRWGLVAVGLTISAQAKAEYRVSVGDVLEVAVAGVPELRQRAPVQVDGNISLPLVGMVPVAGLPLQEIRAKVGAAMTSKVFRQRTVDGREVVVVIDADQVTAIVAEYRPVYVNGDVSKPGEYPYRPASTARQLIAMAGGYDIMHIRMNNPYLESADLRSEYGSLWTELAKEQARMWRIKSELGEGTQINPSASLADLPIARSAVSEIVNAEAEYLKTKQNDYQQEKAYLQRSVRQGDDEVRVLSEQQKKDEEGLQSDVEDLQKATDLFGKGSLISPRVTDARRAVLLSATRRLQTSAQLLQVKKLQDEYARRLVKLDDQRKLDLFRELQETSLKLNQIREKLQSVGEKLQYTSMVRSQLARGSGSKPDIAIIRKSEKGPERVVVNEDAELQPGDTIEVSLRYQDGPDAAPRKLSSSNVPVVIGRTDVTAADSRRDSR</sequence>
<feature type="domain" description="AprE-like long alpha-helical hairpin" evidence="3">
    <location>
        <begin position="180"/>
        <end position="367"/>
    </location>
</feature>
<dbReference type="Gene3D" id="3.30.1950.10">
    <property type="entry name" value="wza like domain"/>
    <property type="match status" value="1"/>
</dbReference>
<proteinExistence type="predicted"/>
<dbReference type="PANTHER" id="PTHR33619:SF3">
    <property type="entry name" value="POLYSACCHARIDE EXPORT PROTEIN GFCE-RELATED"/>
    <property type="match status" value="1"/>
</dbReference>
<protein>
    <submittedName>
        <fullName evidence="4">Exopolysaccharide biosynthesis protein</fullName>
    </submittedName>
</protein>
<dbReference type="EMBL" id="WQNF01000032">
    <property type="protein sequence ID" value="MVT69676.1"/>
    <property type="molecule type" value="Genomic_DNA"/>
</dbReference>
<dbReference type="Pfam" id="PF02563">
    <property type="entry name" value="Poly_export"/>
    <property type="match status" value="1"/>
</dbReference>
<dbReference type="InterPro" id="IPR003715">
    <property type="entry name" value="Poly_export_N"/>
</dbReference>
<dbReference type="InterPro" id="IPR049712">
    <property type="entry name" value="Poly_export"/>
</dbReference>
<accession>A0A844SUK6</accession>
<dbReference type="Pfam" id="PF25994">
    <property type="entry name" value="HH_AprE"/>
    <property type="match status" value="1"/>
</dbReference>
<reference evidence="4 5" key="1">
    <citation type="submission" date="2019-12" db="EMBL/GenBank/DDBJ databases">
        <title>Draft genome sequences Bradyrhizobium cajani AMBPC1010, Bradyrhizobium pachyrhizi AMBPC1040 and Bradyrhizobium yuanmingense ALSPC3051, three plant growth promoting strains isolated from nodules of Cajanus cajan L. in Dominican Republic.</title>
        <authorList>
            <person name="Flores-Felix J.D."/>
            <person name="Araujo J."/>
            <person name="Diaz-Alcantara C."/>
            <person name="Gonzalez-Andres F."/>
            <person name="Velazquez E."/>
        </authorList>
    </citation>
    <scope>NUCLEOTIDE SEQUENCE [LARGE SCALE GENOMIC DNA]</scope>
    <source>
        <strain evidence="4 5">1040</strain>
    </source>
</reference>
<gene>
    <name evidence="4" type="ORF">GPL21_31840</name>
</gene>
<dbReference type="Gene3D" id="3.10.560.10">
    <property type="entry name" value="Outer membrane lipoprotein wza domain like"/>
    <property type="match status" value="1"/>
</dbReference>
<dbReference type="InterPro" id="IPR058781">
    <property type="entry name" value="HH_AprE-like"/>
</dbReference>
<organism evidence="4 5">
    <name type="scientific">Bradyrhizobium pachyrhizi</name>
    <dbReference type="NCBI Taxonomy" id="280333"/>
    <lineage>
        <taxon>Bacteria</taxon>
        <taxon>Pseudomonadati</taxon>
        <taxon>Pseudomonadota</taxon>
        <taxon>Alphaproteobacteria</taxon>
        <taxon>Hyphomicrobiales</taxon>
        <taxon>Nitrobacteraceae</taxon>
        <taxon>Bradyrhizobium</taxon>
    </lineage>
</organism>
<name>A0A844SUK6_9BRAD</name>
<keyword evidence="1" id="KW-0732">Signal</keyword>
<comment type="caution">
    <text evidence="4">The sequence shown here is derived from an EMBL/GenBank/DDBJ whole genome shotgun (WGS) entry which is preliminary data.</text>
</comment>